<accession>A0A391NU36</accession>
<proteinExistence type="predicted"/>
<evidence type="ECO:0000313" key="2">
    <source>
        <dbReference type="Proteomes" id="UP000265618"/>
    </source>
</evidence>
<dbReference type="AlphaFoldDB" id="A0A391NU36"/>
<dbReference type="EMBL" id="BDIP01008406">
    <property type="protein sequence ID" value="GCA64741.1"/>
    <property type="molecule type" value="Genomic_DNA"/>
</dbReference>
<comment type="caution">
    <text evidence="1">The sequence shown here is derived from an EMBL/GenBank/DDBJ whole genome shotgun (WGS) entry which is preliminary data.</text>
</comment>
<name>A0A391NU36_9EUKA</name>
<sequence length="36" mass="4056">LSTATLPLMSMTQRSLSWACPMWTTTSMSWTASIYI</sequence>
<reference evidence="1 2" key="1">
    <citation type="journal article" date="2018" name="PLoS ONE">
        <title>The draft genome of Kipferlia bialata reveals reductive genome evolution in fornicate parasites.</title>
        <authorList>
            <person name="Tanifuji G."/>
            <person name="Takabayashi S."/>
            <person name="Kume K."/>
            <person name="Takagi M."/>
            <person name="Nakayama T."/>
            <person name="Kamikawa R."/>
            <person name="Inagaki Y."/>
            <person name="Hashimoto T."/>
        </authorList>
    </citation>
    <scope>NUCLEOTIDE SEQUENCE [LARGE SCALE GENOMIC DNA]</scope>
    <source>
        <strain evidence="1">NY0173</strain>
    </source>
</reference>
<organism evidence="1 2">
    <name type="scientific">Kipferlia bialata</name>
    <dbReference type="NCBI Taxonomy" id="797122"/>
    <lineage>
        <taxon>Eukaryota</taxon>
        <taxon>Metamonada</taxon>
        <taxon>Carpediemonas-like organisms</taxon>
        <taxon>Kipferlia</taxon>
    </lineage>
</organism>
<protein>
    <submittedName>
        <fullName evidence="1">Uncharacterized protein</fullName>
    </submittedName>
</protein>
<feature type="non-terminal residue" evidence="1">
    <location>
        <position position="1"/>
    </location>
</feature>
<evidence type="ECO:0000313" key="1">
    <source>
        <dbReference type="EMBL" id="GCA64741.1"/>
    </source>
</evidence>
<dbReference type="Proteomes" id="UP000265618">
    <property type="component" value="Unassembled WGS sequence"/>
</dbReference>
<keyword evidence="2" id="KW-1185">Reference proteome</keyword>
<gene>
    <name evidence="1" type="ORF">KIPB_015250</name>
</gene>